<name>A0A246IXZ0_9BURK</name>
<keyword evidence="4" id="KW-0067">ATP-binding</keyword>
<evidence type="ECO:0000256" key="1">
    <source>
        <dbReference type="ARBA" id="ARBA00004496"/>
    </source>
</evidence>
<dbReference type="Gene3D" id="1.10.8.60">
    <property type="match status" value="1"/>
</dbReference>
<dbReference type="InterPro" id="IPR003593">
    <property type="entry name" value="AAA+_ATPase"/>
</dbReference>
<dbReference type="PANTHER" id="PTHR23077">
    <property type="entry name" value="AAA-FAMILY ATPASE"/>
    <property type="match status" value="1"/>
</dbReference>
<dbReference type="AlphaFoldDB" id="A0A246IXZ0"/>
<dbReference type="Proteomes" id="UP000197468">
    <property type="component" value="Unassembled WGS sequence"/>
</dbReference>
<protein>
    <recommendedName>
        <fullName evidence="5">AAA+ ATPase domain-containing protein</fullName>
    </recommendedName>
</protein>
<dbReference type="EMBL" id="NIOF01000014">
    <property type="protein sequence ID" value="OWQ85088.1"/>
    <property type="molecule type" value="Genomic_DNA"/>
</dbReference>
<dbReference type="FunFam" id="3.40.50.300:FF:001054">
    <property type="entry name" value="ATPase, AAA family, putative"/>
    <property type="match status" value="1"/>
</dbReference>
<evidence type="ECO:0000256" key="2">
    <source>
        <dbReference type="ARBA" id="ARBA00022490"/>
    </source>
</evidence>
<accession>A0A246IXZ0</accession>
<organism evidence="6 7">
    <name type="scientific">Roseateles aquatilis</name>
    <dbReference type="NCBI Taxonomy" id="431061"/>
    <lineage>
        <taxon>Bacteria</taxon>
        <taxon>Pseudomonadati</taxon>
        <taxon>Pseudomonadota</taxon>
        <taxon>Betaproteobacteria</taxon>
        <taxon>Burkholderiales</taxon>
        <taxon>Sphaerotilaceae</taxon>
        <taxon>Roseateles</taxon>
    </lineage>
</organism>
<dbReference type="SMART" id="SM00382">
    <property type="entry name" value="AAA"/>
    <property type="match status" value="1"/>
</dbReference>
<keyword evidence="7" id="KW-1185">Reference proteome</keyword>
<dbReference type="GO" id="GO:0005737">
    <property type="term" value="C:cytoplasm"/>
    <property type="evidence" value="ECO:0007669"/>
    <property type="project" value="UniProtKB-SubCell"/>
</dbReference>
<dbReference type="InterPro" id="IPR050168">
    <property type="entry name" value="AAA_ATPase_domain"/>
</dbReference>
<dbReference type="PANTHER" id="PTHR23077:SF171">
    <property type="entry name" value="NUCLEAR VALOSIN-CONTAINING PROTEIN-LIKE"/>
    <property type="match status" value="1"/>
</dbReference>
<proteinExistence type="predicted"/>
<evidence type="ECO:0000313" key="6">
    <source>
        <dbReference type="EMBL" id="OWQ85088.1"/>
    </source>
</evidence>
<evidence type="ECO:0000256" key="3">
    <source>
        <dbReference type="ARBA" id="ARBA00022741"/>
    </source>
</evidence>
<comment type="subcellular location">
    <subcellularLocation>
        <location evidence="1">Cytoplasm</location>
    </subcellularLocation>
</comment>
<dbReference type="Gene3D" id="3.40.50.300">
    <property type="entry name" value="P-loop containing nucleotide triphosphate hydrolases"/>
    <property type="match status" value="1"/>
</dbReference>
<evidence type="ECO:0000256" key="4">
    <source>
        <dbReference type="ARBA" id="ARBA00022840"/>
    </source>
</evidence>
<comment type="caution">
    <text evidence="6">The sequence shown here is derived from an EMBL/GenBank/DDBJ whole genome shotgun (WGS) entry which is preliminary data.</text>
</comment>
<evidence type="ECO:0000313" key="7">
    <source>
        <dbReference type="Proteomes" id="UP000197468"/>
    </source>
</evidence>
<feature type="domain" description="AAA+ ATPase" evidence="5">
    <location>
        <begin position="253"/>
        <end position="390"/>
    </location>
</feature>
<sequence length="499" mass="54383">MPRWRCGSAGSRSVAGWRNGRRTGPAFSWRSGWATWSTAGSCRRWCGVGPRVERPSDRNLAMQELEQALLKAPFDHGLRARYARALLASSRQEEADVQAGLLAQQRPDDATTLVIQALCRLAADPAAALDLYMRARRAPAFEPEATLEDLAAHANPARGHLAPVASIPSDLAADPADPVAQGEPRPPAPVDAPRLQLVGAGTTARVAAIQQVAQEKVRFSSIVGMEALKKTIRLKIIEPFLKPGLFQRFRMNSGGGILLYGPPGCGKTMLARAVANECDAEFISVGVSDILTMWQGESERNLAAMFERARSQTPCVLFFDELDALAYARSKASSASTRTVVNEFLTQLDGLGKDNQGVLVLAATNMPWDVDDAMKRPGRFARQIFVSPPDAPAREEMLRIKLTGVPTEALDLRRLAERTPHCSGADIDGLIELAKESALLDSLDGDERGLRMADFEAALGSQTPSTLEWLRTVRNVVKYAGEDATYREVGTYLKQHRML</sequence>
<dbReference type="GO" id="GO:0005524">
    <property type="term" value="F:ATP binding"/>
    <property type="evidence" value="ECO:0007669"/>
    <property type="project" value="UniProtKB-KW"/>
</dbReference>
<evidence type="ECO:0000259" key="5">
    <source>
        <dbReference type="SMART" id="SM00382"/>
    </source>
</evidence>
<dbReference type="GO" id="GO:0016887">
    <property type="term" value="F:ATP hydrolysis activity"/>
    <property type="evidence" value="ECO:0007669"/>
    <property type="project" value="InterPro"/>
</dbReference>
<dbReference type="SUPFAM" id="SSF52540">
    <property type="entry name" value="P-loop containing nucleoside triphosphate hydrolases"/>
    <property type="match status" value="1"/>
</dbReference>
<gene>
    <name evidence="6" type="ORF">CDN99_23030</name>
</gene>
<dbReference type="Pfam" id="PF00004">
    <property type="entry name" value="AAA"/>
    <property type="match status" value="1"/>
</dbReference>
<dbReference type="InterPro" id="IPR027417">
    <property type="entry name" value="P-loop_NTPase"/>
</dbReference>
<dbReference type="InterPro" id="IPR003959">
    <property type="entry name" value="ATPase_AAA_core"/>
</dbReference>
<reference evidence="6 7" key="1">
    <citation type="journal article" date="2008" name="Int. J. Syst. Evol. Microbiol.">
        <title>Description of Roseateles aquatilis sp. nov. and Roseateles terrae sp. nov., in the class Betaproteobacteria, and emended description of the genus Roseateles.</title>
        <authorList>
            <person name="Gomila M."/>
            <person name="Bowien B."/>
            <person name="Falsen E."/>
            <person name="Moore E.R."/>
            <person name="Lalucat J."/>
        </authorList>
    </citation>
    <scope>NUCLEOTIDE SEQUENCE [LARGE SCALE GENOMIC DNA]</scope>
    <source>
        <strain evidence="6 7">CCUG 48205</strain>
    </source>
</reference>
<keyword evidence="3" id="KW-0547">Nucleotide-binding</keyword>
<keyword evidence="2" id="KW-0963">Cytoplasm</keyword>